<evidence type="ECO:0000256" key="1">
    <source>
        <dbReference type="SAM" id="MobiDB-lite"/>
    </source>
</evidence>
<keyword evidence="2" id="KW-0732">Signal</keyword>
<proteinExistence type="predicted"/>
<feature type="region of interest" description="Disordered" evidence="1">
    <location>
        <begin position="169"/>
        <end position="195"/>
    </location>
</feature>
<comment type="caution">
    <text evidence="3">The sequence shown here is derived from an EMBL/GenBank/DDBJ whole genome shotgun (WGS) entry which is preliminary data.</text>
</comment>
<accession>A0AAE0TQE7</accession>
<keyword evidence="4" id="KW-1185">Reference proteome</keyword>
<protein>
    <submittedName>
        <fullName evidence="3">Uncharacterized protein</fullName>
    </submittedName>
</protein>
<reference evidence="3" key="1">
    <citation type="submission" date="2023-07" db="EMBL/GenBank/DDBJ databases">
        <title>Black Yeasts Isolated from many extreme environments.</title>
        <authorList>
            <person name="Coleine C."/>
            <person name="Stajich J.E."/>
            <person name="Selbmann L."/>
        </authorList>
    </citation>
    <scope>NUCLEOTIDE SEQUENCE</scope>
    <source>
        <strain evidence="3">CCFEE 5485</strain>
    </source>
</reference>
<feature type="chain" id="PRO_5042177117" evidence="2">
    <location>
        <begin position="18"/>
        <end position="312"/>
    </location>
</feature>
<organism evidence="3 4">
    <name type="scientific">Recurvomyces mirabilis</name>
    <dbReference type="NCBI Taxonomy" id="574656"/>
    <lineage>
        <taxon>Eukaryota</taxon>
        <taxon>Fungi</taxon>
        <taxon>Dikarya</taxon>
        <taxon>Ascomycota</taxon>
        <taxon>Pezizomycotina</taxon>
        <taxon>Dothideomycetes</taxon>
        <taxon>Dothideomycetidae</taxon>
        <taxon>Mycosphaerellales</taxon>
        <taxon>Teratosphaeriaceae</taxon>
        <taxon>Recurvomyces</taxon>
    </lineage>
</organism>
<feature type="signal peptide" evidence="2">
    <location>
        <begin position="1"/>
        <end position="17"/>
    </location>
</feature>
<evidence type="ECO:0000256" key="2">
    <source>
        <dbReference type="SAM" id="SignalP"/>
    </source>
</evidence>
<gene>
    <name evidence="3" type="ORF">LTR78_008965</name>
</gene>
<dbReference type="Proteomes" id="UP001274830">
    <property type="component" value="Unassembled WGS sequence"/>
</dbReference>
<sequence length="312" mass="33178">MRLVVLIALMAASYASAAGPRVGRRSERQNAKLARDMAGWLGAHDQVKPAEHLGHIPAAINREPIHQAQAKPAAVSANAHQAVPKAKPGAAPAAKHQPVQHKAPGVVALPAAGINREPANAMPASHNAAAIKPEALIYEAAALKQALEVFAMDEIEAGFQAIPDVPEAAASPASQASSDNAAQQPQAKPVANNANAAKAQPAAAHVAGVPAQNQAVALPAAAHLVQPVERPSYDNQRANVKYGVHYFGGYFSLHGYQRHMSLRCGLPVHVHLTLRMGVFADVCYFDCYYVMDSCRSIEFVLRYVMFRIQLSE</sequence>
<dbReference type="AlphaFoldDB" id="A0AAE0TQE7"/>
<evidence type="ECO:0000313" key="3">
    <source>
        <dbReference type="EMBL" id="KAK3671164.1"/>
    </source>
</evidence>
<dbReference type="EMBL" id="JAUTXT010000046">
    <property type="protein sequence ID" value="KAK3671164.1"/>
    <property type="molecule type" value="Genomic_DNA"/>
</dbReference>
<evidence type="ECO:0000313" key="4">
    <source>
        <dbReference type="Proteomes" id="UP001274830"/>
    </source>
</evidence>
<name>A0AAE0TQE7_9PEZI</name>